<dbReference type="InterPro" id="IPR000639">
    <property type="entry name" value="Epox_hydrolase-like"/>
</dbReference>
<dbReference type="GO" id="GO:0016787">
    <property type="term" value="F:hydrolase activity"/>
    <property type="evidence" value="ECO:0007669"/>
    <property type="project" value="UniProtKB-KW"/>
</dbReference>
<dbReference type="Gene3D" id="3.40.50.1820">
    <property type="entry name" value="alpha/beta hydrolase"/>
    <property type="match status" value="1"/>
</dbReference>
<proteinExistence type="predicted"/>
<feature type="domain" description="AB hydrolase-1" evidence="2">
    <location>
        <begin position="30"/>
        <end position="253"/>
    </location>
</feature>
<accession>A0A423Q084</accession>
<comment type="caution">
    <text evidence="3">The sequence shown here is derived from an EMBL/GenBank/DDBJ whole genome shotgun (WGS) entry which is preliminary data.</text>
</comment>
<dbReference type="Pfam" id="PF00561">
    <property type="entry name" value="Abhydrolase_1"/>
    <property type="match status" value="1"/>
</dbReference>
<evidence type="ECO:0000259" key="2">
    <source>
        <dbReference type="Pfam" id="PF00561"/>
    </source>
</evidence>
<dbReference type="InParanoid" id="A0A423Q084"/>
<reference evidence="3 4" key="1">
    <citation type="submission" date="2013-10" db="EMBL/GenBank/DDBJ databases">
        <title>Salinisphaera japonica YTM-1 Genome Sequencing.</title>
        <authorList>
            <person name="Lai Q."/>
            <person name="Li C."/>
            <person name="Shao Z."/>
        </authorList>
    </citation>
    <scope>NUCLEOTIDE SEQUENCE [LARGE SCALE GENOMIC DNA]</scope>
    <source>
        <strain evidence="3 4">YTM-1</strain>
    </source>
</reference>
<keyword evidence="4" id="KW-1185">Reference proteome</keyword>
<sequence>MSPATRSDIATRDLVIACHIAGPADGPAAVLCHGFPYDVHAMVAAGERLATGGWRVVVPYMRGYGPTRFRDTATLRSGQQAALAHDLLALIDALGLDRPVVAGFDWGGRAACIVAALWPERVGGLVSCGGYNIQNIATADTPLAPEQEARLWYQFYFHGARGRAGLRDNRARLARLLWSQWSPTWRFDDAVFHQTAPAFDNPDFVDVVIHSYRHRFGLVAGDSRFEATEAALAEQPVIEAPAIVLDGAASGLFEVTDTAGLAPHFSAPFEHRVLPGVGHNPPQEAPAAFADAVMALGG</sequence>
<dbReference type="AlphaFoldDB" id="A0A423Q084"/>
<gene>
    <name evidence="3" type="ORF">SAJA_02695</name>
</gene>
<dbReference type="SUPFAM" id="SSF53474">
    <property type="entry name" value="alpha/beta-Hydrolases"/>
    <property type="match status" value="1"/>
</dbReference>
<organism evidence="3 4">
    <name type="scientific">Salinisphaera japonica YTM-1</name>
    <dbReference type="NCBI Taxonomy" id="1209778"/>
    <lineage>
        <taxon>Bacteria</taxon>
        <taxon>Pseudomonadati</taxon>
        <taxon>Pseudomonadota</taxon>
        <taxon>Gammaproteobacteria</taxon>
        <taxon>Salinisphaerales</taxon>
        <taxon>Salinisphaeraceae</taxon>
        <taxon>Salinisphaera</taxon>
    </lineage>
</organism>
<dbReference type="PRINTS" id="PR00412">
    <property type="entry name" value="EPOXHYDRLASE"/>
</dbReference>
<keyword evidence="1 3" id="KW-0378">Hydrolase</keyword>
<dbReference type="InterPro" id="IPR000073">
    <property type="entry name" value="AB_hydrolase_1"/>
</dbReference>
<dbReference type="InterPro" id="IPR029058">
    <property type="entry name" value="AB_hydrolase_fold"/>
</dbReference>
<evidence type="ECO:0000313" key="4">
    <source>
        <dbReference type="Proteomes" id="UP000285310"/>
    </source>
</evidence>
<dbReference type="PANTHER" id="PTHR43329">
    <property type="entry name" value="EPOXIDE HYDROLASE"/>
    <property type="match status" value="1"/>
</dbReference>
<evidence type="ECO:0000313" key="3">
    <source>
        <dbReference type="EMBL" id="ROO31408.1"/>
    </source>
</evidence>
<name>A0A423Q084_9GAMM</name>
<dbReference type="EMBL" id="AYKG01000005">
    <property type="protein sequence ID" value="ROO31408.1"/>
    <property type="molecule type" value="Genomic_DNA"/>
</dbReference>
<evidence type="ECO:0000256" key="1">
    <source>
        <dbReference type="ARBA" id="ARBA00022801"/>
    </source>
</evidence>
<dbReference type="Proteomes" id="UP000285310">
    <property type="component" value="Unassembled WGS sequence"/>
</dbReference>
<protein>
    <submittedName>
        <fullName evidence="3">Alpha/beta hydrolase</fullName>
    </submittedName>
</protein>